<name>A0AAX6MH20_9PEZI</name>
<sequence length="385" mass="44111">MAPITFSVELDAVFFFALYPIKNDDDTHLAPVTDLSPLNHPGITSPTYQHLRNMKTEMSPVMYATERGFFEVGFVSNRLRATFRAAVPTSCGMRVYVGTGNGLFPLSAMKRIASICWASDRVLQQMHPVSRHYNNWCKGPRIMTRLAEGEETEQSDGDTMVRQDIPLQEYINKTQPKRLSTKFDRAFSRHTLNGILSEAEQHVSPFICEIHDEDQSLKPVKGPNILKGAIRLFECCDYDAVAKFMDTNLHDAYKFFYYPSAHWKEEYPRPIIEFSMAAGSLDGHWISTYAKICTSIVRFATGAAEEDIWRMIYDCHVANTDNTRYDIFDLLLDLGLAKEAETVQRRAERSDYKETLQQYVTIEDLRKGGKDRVYGDRTMGLWGMR</sequence>
<comment type="caution">
    <text evidence="1">The sequence shown here is derived from an EMBL/GenBank/DDBJ whole genome shotgun (WGS) entry which is preliminary data.</text>
</comment>
<dbReference type="PANTHER" id="PTHR36847:SF1">
    <property type="entry name" value="AMIDOLIGASE ENZYME"/>
    <property type="match status" value="1"/>
</dbReference>
<evidence type="ECO:0000313" key="2">
    <source>
        <dbReference type="Proteomes" id="UP001369815"/>
    </source>
</evidence>
<proteinExistence type="predicted"/>
<reference evidence="1 2" key="1">
    <citation type="journal article" date="2024" name="Front Chem Biol">
        <title>Unveiling the potential of Daldinia eschscholtzii MFLUCC 19-0629 through bioactivity and bioinformatics studies for enhanced sustainable agriculture production.</title>
        <authorList>
            <person name="Brooks S."/>
            <person name="Weaver J.A."/>
            <person name="Klomchit A."/>
            <person name="Alharthi S.A."/>
            <person name="Onlamun T."/>
            <person name="Nurani R."/>
            <person name="Vong T.K."/>
            <person name="Alberti F."/>
            <person name="Greco C."/>
        </authorList>
    </citation>
    <scope>NUCLEOTIDE SEQUENCE [LARGE SCALE GENOMIC DNA]</scope>
    <source>
        <strain evidence="1">MFLUCC 19-0629</strain>
    </source>
</reference>
<dbReference type="EMBL" id="JBANMG010000006">
    <property type="protein sequence ID" value="KAK6951919.1"/>
    <property type="molecule type" value="Genomic_DNA"/>
</dbReference>
<organism evidence="1 2">
    <name type="scientific">Daldinia eschscholtzii</name>
    <dbReference type="NCBI Taxonomy" id="292717"/>
    <lineage>
        <taxon>Eukaryota</taxon>
        <taxon>Fungi</taxon>
        <taxon>Dikarya</taxon>
        <taxon>Ascomycota</taxon>
        <taxon>Pezizomycotina</taxon>
        <taxon>Sordariomycetes</taxon>
        <taxon>Xylariomycetidae</taxon>
        <taxon>Xylariales</taxon>
        <taxon>Hypoxylaceae</taxon>
        <taxon>Daldinia</taxon>
    </lineage>
</organism>
<gene>
    <name evidence="1" type="ORF">Daesc_006444</name>
</gene>
<dbReference type="AlphaFoldDB" id="A0AAX6MH20"/>
<dbReference type="PANTHER" id="PTHR36847">
    <property type="entry name" value="AMIDOLIGASE ENZYME"/>
    <property type="match status" value="1"/>
</dbReference>
<evidence type="ECO:0000313" key="1">
    <source>
        <dbReference type="EMBL" id="KAK6951919.1"/>
    </source>
</evidence>
<keyword evidence="2" id="KW-1185">Reference proteome</keyword>
<dbReference type="Proteomes" id="UP001369815">
    <property type="component" value="Unassembled WGS sequence"/>
</dbReference>
<protein>
    <submittedName>
        <fullName evidence="1">Uncharacterized protein</fullName>
    </submittedName>
</protein>
<accession>A0AAX6MH20</accession>